<gene>
    <name evidence="5" type="ORF">G3RUM_00722</name>
</gene>
<evidence type="ECO:0000313" key="6">
    <source>
        <dbReference type="Proteomes" id="UP001191019"/>
    </source>
</evidence>
<dbReference type="EMBL" id="PRLM01000006">
    <property type="protein sequence ID" value="RYC74565.1"/>
    <property type="molecule type" value="Genomic_DNA"/>
</dbReference>
<dbReference type="Proteomes" id="UP001191019">
    <property type="component" value="Unassembled WGS sequence"/>
</dbReference>
<evidence type="ECO:0000256" key="2">
    <source>
        <dbReference type="SAM" id="Phobius"/>
    </source>
</evidence>
<evidence type="ECO:0000313" key="5">
    <source>
        <dbReference type="EMBL" id="RYC74565.1"/>
    </source>
</evidence>
<organism evidence="5 6">
    <name type="scientific">Candidatus Nanosyncoccus alces</name>
    <dbReference type="NCBI Taxonomy" id="2171997"/>
    <lineage>
        <taxon>Bacteria</taxon>
        <taxon>Candidatus Saccharimonadota</taxon>
        <taxon>Candidatus Nanosyncoccalia</taxon>
        <taxon>Candidatus Nanosyncoccales</taxon>
        <taxon>Candidatus Nanosyncoccaceae</taxon>
        <taxon>Candidatus Nanosyncoccus</taxon>
    </lineage>
</organism>
<dbReference type="InterPro" id="IPR027417">
    <property type="entry name" value="P-loop_NTPase"/>
</dbReference>
<dbReference type="PANTHER" id="PTHR30121">
    <property type="entry name" value="UNCHARACTERIZED PROTEIN YJGR-RELATED"/>
    <property type="match status" value="1"/>
</dbReference>
<feature type="domain" description="Type IV secretion system coupling protein TraD DNA-binding" evidence="3">
    <location>
        <begin position="405"/>
        <end position="720"/>
    </location>
</feature>
<evidence type="ECO:0008006" key="7">
    <source>
        <dbReference type="Google" id="ProtNLM"/>
    </source>
</evidence>
<dbReference type="SUPFAM" id="SSF52540">
    <property type="entry name" value="P-loop containing nucleoside triphosphate hydrolases"/>
    <property type="match status" value="1"/>
</dbReference>
<dbReference type="InterPro" id="IPR058441">
    <property type="entry name" value="DUF8128"/>
</dbReference>
<feature type="region of interest" description="Disordered" evidence="1">
    <location>
        <begin position="900"/>
        <end position="968"/>
    </location>
</feature>
<dbReference type="Gene3D" id="3.40.50.300">
    <property type="entry name" value="P-loop containing nucleotide triphosphate hydrolases"/>
    <property type="match status" value="2"/>
</dbReference>
<feature type="compositionally biased region" description="Basic and acidic residues" evidence="1">
    <location>
        <begin position="805"/>
        <end position="822"/>
    </location>
</feature>
<accession>A0ABY0FLC9</accession>
<feature type="compositionally biased region" description="Polar residues" evidence="1">
    <location>
        <begin position="945"/>
        <end position="968"/>
    </location>
</feature>
<evidence type="ECO:0000259" key="3">
    <source>
        <dbReference type="Pfam" id="PF10412"/>
    </source>
</evidence>
<proteinExistence type="predicted"/>
<name>A0ABY0FLC9_9BACT</name>
<keyword evidence="2" id="KW-0812">Transmembrane</keyword>
<keyword evidence="6" id="KW-1185">Reference proteome</keyword>
<evidence type="ECO:0000259" key="4">
    <source>
        <dbReference type="Pfam" id="PF26449"/>
    </source>
</evidence>
<dbReference type="InterPro" id="IPR019476">
    <property type="entry name" value="T4SS_TraD_DNA-bd"/>
</dbReference>
<feature type="compositionally biased region" description="Polar residues" evidence="1">
    <location>
        <begin position="900"/>
        <end position="910"/>
    </location>
</feature>
<dbReference type="CDD" id="cd01127">
    <property type="entry name" value="TrwB_TraG_TraD_VirD4"/>
    <property type="match status" value="1"/>
</dbReference>
<dbReference type="InterPro" id="IPR051162">
    <property type="entry name" value="T4SS_component"/>
</dbReference>
<reference evidence="5 6" key="2">
    <citation type="journal article" date="2020" name="Cell Rep.">
        <title>Acquisition and Adaptation of Ultra-small Parasitic Reduced Genome Bacteria to Mammalian Hosts.</title>
        <authorList>
            <person name="McLean J.S."/>
            <person name="Bor B."/>
            <person name="Kerns K.A."/>
            <person name="Liu Q."/>
            <person name="To T.T."/>
            <person name="Solden L."/>
            <person name="Hendrickson E.L."/>
            <person name="Wrighton K."/>
            <person name="Shi W."/>
            <person name="He X."/>
        </authorList>
    </citation>
    <scope>NUCLEOTIDE SEQUENCE [LARGE SCALE GENOMIC DNA]</scope>
    <source>
        <strain evidence="5 6">TM7_G3_2_Rum_HOT_351B</strain>
    </source>
</reference>
<protein>
    <recommendedName>
        <fullName evidence="7">Type IV secretion system coupling protein TraD DNA-binding domain-containing protein</fullName>
    </recommendedName>
</protein>
<comment type="caution">
    <text evidence="5">The sequence shown here is derived from an EMBL/GenBank/DDBJ whole genome shotgun (WGS) entry which is preliminary data.</text>
</comment>
<dbReference type="Pfam" id="PF26449">
    <property type="entry name" value="DUF8128"/>
    <property type="match status" value="1"/>
</dbReference>
<feature type="region of interest" description="Disordered" evidence="1">
    <location>
        <begin position="805"/>
        <end position="888"/>
    </location>
</feature>
<keyword evidence="2" id="KW-0472">Membrane</keyword>
<feature type="compositionally biased region" description="Polar residues" evidence="1">
    <location>
        <begin position="839"/>
        <end position="868"/>
    </location>
</feature>
<sequence>MEQVIHFILMPIFWIPVVGILAFLTYRNYKKLNKLKVLNVDSVLLMLEIPRDNDKKELAAEQLFASLHGILRDKQELKNSGGVQEHLSFEIASTAGQIRFYVWVPKVLQSFVEGQIYSQYPTVQIYKMNEDYVDDRSKYPVNYSAELSLIDNEALPIKTFDTFEVDPLAGITGTLAKLSPDKSEELWVQILARPIPDDWHKNTTDKWVRRVKSGKKSLFAGTGIDWTWLAEAIGALFRPPAGGTGSEVKVELSERDKTRVTKAEEKATKLGYDVKIRLAYLGQNQTDAKLNMQALVGTFKQYNSTNLNGFKQVGGSFNASDLDAYKVRQFSNRGFILNISELASVYHLPHTSVETPNIVWASSKTAEPPAKLPVLTGNVATDENISAFGLTNFRGINHQFGLLRRDRSRHVYIIGQTGAGKSGMLELLALSDIFYNQGYCIIDPHGDFAIDNLRFIPESRVKDVVYFNPADTAFPVAFNPLEITDPTRKPNICSEVIGVLKRMFGDSWGPRLEHILRYTLLALLDRPETTLLDISRLLTDKDFRKETLDYCKDVTVLQFWKHEFGQWNEKQVNESIAPVLNKVGAFTANPIIRNIIGQPKSSFDIRKIMDEGKILVVNLSKGLIGEDNAGILGAFLVTKVQLAAMSRSDIPDVADRRPFYLYVDEFQNFATDSFAVILSEARKYGLNLTVANQYVAQMTDSVRDAVFGNVGTTISFRVSADDAPVLVKQFEPTFEESDIIQLNNRHFVISMIINGEKVPAFSATTLSIPDTPKDNFKAIMDHSRENFARPRLEVEAEIRETIEQSEKYKKDLSDSGRQDEPRLVINSKDQPVFKPVNIRNETSNLPTQTFSFGSLSEQKPNLKYQPTPQADFRRQNLSPNTAEGKERLGLKDLARLVAESNNQDQGNSAEQKPDVSSNGTTKKRKKGSKNRRNQAKRGGKRSEKTNSNPVVLPVVQNNTPTKNVSNHTSVRPEVEYQEKSTIDIRPSHNSLPLSTPVKHTEDFASKDNSVDGFLSIKH</sequence>
<evidence type="ECO:0000256" key="1">
    <source>
        <dbReference type="SAM" id="MobiDB-lite"/>
    </source>
</evidence>
<feature type="compositionally biased region" description="Basic residues" evidence="1">
    <location>
        <begin position="921"/>
        <end position="939"/>
    </location>
</feature>
<reference evidence="5 6" key="1">
    <citation type="journal article" date="2018" name="bioRxiv">
        <title>Evidence of independent acquisition and adaption of ultra-small bacteria to human hosts across the highly diverse yet reduced genomes of the phylum Saccharibacteria.</title>
        <authorList>
            <person name="McLean J.S."/>
            <person name="Bor B."/>
            <person name="To T.T."/>
            <person name="Liu Q."/>
            <person name="Kearns K.A."/>
            <person name="Solden L.M."/>
            <person name="Wrighton K.C."/>
            <person name="He X."/>
            <person name="Shi W."/>
        </authorList>
    </citation>
    <scope>NUCLEOTIDE SEQUENCE [LARGE SCALE GENOMIC DNA]</scope>
    <source>
        <strain evidence="5 6">TM7_G3_2_Rum_HOT_351B</strain>
    </source>
</reference>
<keyword evidence="2" id="KW-1133">Transmembrane helix</keyword>
<dbReference type="PANTHER" id="PTHR30121:SF6">
    <property type="entry name" value="SLR6007 PROTEIN"/>
    <property type="match status" value="1"/>
</dbReference>
<feature type="transmembrane region" description="Helical" evidence="2">
    <location>
        <begin position="6"/>
        <end position="26"/>
    </location>
</feature>
<dbReference type="RefSeq" id="WP_206660907.1">
    <property type="nucleotide sequence ID" value="NZ_PRLM01000006.1"/>
</dbReference>
<feature type="domain" description="DUF8128" evidence="4">
    <location>
        <begin position="50"/>
        <end position="360"/>
    </location>
</feature>
<dbReference type="Pfam" id="PF10412">
    <property type="entry name" value="TrwB_AAD_bind"/>
    <property type="match status" value="1"/>
</dbReference>